<reference evidence="1 2" key="1">
    <citation type="submission" date="2008-02" db="EMBL/GenBank/DDBJ databases">
        <title>Complete sequence of Shewanella woodyi ATCC 51908.</title>
        <authorList>
            <consortium name="US DOE Joint Genome Institute"/>
            <person name="Copeland A."/>
            <person name="Lucas S."/>
            <person name="Lapidus A."/>
            <person name="Glavina del Rio T."/>
            <person name="Dalin E."/>
            <person name="Tice H."/>
            <person name="Bruce D."/>
            <person name="Goodwin L."/>
            <person name="Pitluck S."/>
            <person name="Sims D."/>
            <person name="Brettin T."/>
            <person name="Detter J.C."/>
            <person name="Han C."/>
            <person name="Kuske C.R."/>
            <person name="Schmutz J."/>
            <person name="Larimer F."/>
            <person name="Land M."/>
            <person name="Hauser L."/>
            <person name="Kyrpides N."/>
            <person name="Lykidis A."/>
            <person name="Zhao J.-S."/>
            <person name="Richardson P."/>
        </authorList>
    </citation>
    <scope>NUCLEOTIDE SEQUENCE [LARGE SCALE GENOMIC DNA]</scope>
    <source>
        <strain evidence="2">ATCC 51908 / MS32</strain>
    </source>
</reference>
<dbReference type="eggNOG" id="ENOG5032TQS">
    <property type="taxonomic scope" value="Bacteria"/>
</dbReference>
<organism evidence="1 2">
    <name type="scientific">Shewanella woodyi (strain ATCC 51908 / MS32)</name>
    <dbReference type="NCBI Taxonomy" id="392500"/>
    <lineage>
        <taxon>Bacteria</taxon>
        <taxon>Pseudomonadati</taxon>
        <taxon>Pseudomonadota</taxon>
        <taxon>Gammaproteobacteria</taxon>
        <taxon>Alteromonadales</taxon>
        <taxon>Shewanellaceae</taxon>
        <taxon>Shewanella</taxon>
    </lineage>
</organism>
<name>B1KP86_SHEWM</name>
<dbReference type="RefSeq" id="WP_012323005.1">
    <property type="nucleotide sequence ID" value="NC_010506.1"/>
</dbReference>
<dbReference type="KEGG" id="swd:Swoo_0355"/>
<protein>
    <submittedName>
        <fullName evidence="1">Uncharacterized protein</fullName>
    </submittedName>
</protein>
<accession>B1KP86</accession>
<keyword evidence="2" id="KW-1185">Reference proteome</keyword>
<gene>
    <name evidence="1" type="ordered locus">Swoo_0355</name>
</gene>
<dbReference type="AlphaFoldDB" id="B1KP86"/>
<evidence type="ECO:0000313" key="1">
    <source>
        <dbReference type="EMBL" id="ACA84656.1"/>
    </source>
</evidence>
<sequence>MAKFSFHKEVWLLKDTQWLSDRKLAWEPIEYQLLCESAVNKNQISAMRRYFIKGEWTEGSEYAPSLDTRMRWCPAISRAYFGEMVSEAKTQYETQYLRETLVKSVMKVVPEEFMSLDDWHRRLTLYQWVVDNEVEYTNKQIEFNSFQVRAFPLETSKANRNDFSKLYLHWVADWLHTLNSNQYQGFIILLPFWFTSLRYMDESIFEWDQNVKTLNQLFIYIRHFIPEHSCHAASQAKKEFVTEFLKCVEKYGLSLVRMTELWEEAAQNKEDESVGREVRSLPLTSDNLETRLEDAFYNTYICDYKSKPDPVFIIHEAMESLGLCEQKYNKSDIKLVDISNVLTSEFKSELCHDTVHAYHVCFQLSPFYIGSEKLTVYQNIFVLVDNNNNLKVIMTESSALRNVVCNSRIFSSRRLFLMDTLREEHGLGFKRYLNYTHDDSDPNSIPPEPEEYLTYLKLLDIPFEDKDYSIFIYGAYGLQYGVDDQFKVVDGPSYSDFVSKVIKSGHPQ</sequence>
<proteinExistence type="predicted"/>
<dbReference type="EMBL" id="CP000961">
    <property type="protein sequence ID" value="ACA84656.1"/>
    <property type="molecule type" value="Genomic_DNA"/>
</dbReference>
<dbReference type="Proteomes" id="UP000002168">
    <property type="component" value="Chromosome"/>
</dbReference>
<evidence type="ECO:0000313" key="2">
    <source>
        <dbReference type="Proteomes" id="UP000002168"/>
    </source>
</evidence>
<dbReference type="HOGENOM" id="CLU_536252_0_0_6"/>